<feature type="domain" description="UspA" evidence="1">
    <location>
        <begin position="6"/>
        <end position="140"/>
    </location>
</feature>
<sequence>MASASRKIIITYDQSLVSLKVLEWVNSHSILLPDDDVTVVLAINEDFSRLEGPGGLQVQGVLGGLDSTREYRETVRLLEKQGKERLEEVVYAIKQLGIKNVKSETLRGRAQEAITKYAKEQHADIVICGNRGHGYLKRYFYYIYNTQIVHIY</sequence>
<dbReference type="EMBL" id="JAEPRE010000016">
    <property type="protein sequence ID" value="KAG2236514.1"/>
    <property type="molecule type" value="Genomic_DNA"/>
</dbReference>
<dbReference type="SUPFAM" id="SSF52402">
    <property type="entry name" value="Adenine nucleotide alpha hydrolases-like"/>
    <property type="match status" value="1"/>
</dbReference>
<dbReference type="PANTHER" id="PTHR31964:SF113">
    <property type="entry name" value="USPA DOMAIN-CONTAINING PROTEIN"/>
    <property type="match status" value="1"/>
</dbReference>
<dbReference type="Gene3D" id="3.40.50.620">
    <property type="entry name" value="HUPs"/>
    <property type="match status" value="1"/>
</dbReference>
<dbReference type="Proteomes" id="UP000613177">
    <property type="component" value="Unassembled WGS sequence"/>
</dbReference>
<dbReference type="Pfam" id="PF00582">
    <property type="entry name" value="Usp"/>
    <property type="match status" value="1"/>
</dbReference>
<dbReference type="AlphaFoldDB" id="A0A8H7W2V7"/>
<reference evidence="2" key="1">
    <citation type="submission" date="2021-01" db="EMBL/GenBank/DDBJ databases">
        <title>Metabolic potential, ecology and presence of endohyphal bacteria is reflected in genomic diversity of Mucoromycotina.</title>
        <authorList>
            <person name="Muszewska A."/>
            <person name="Okrasinska A."/>
            <person name="Steczkiewicz K."/>
            <person name="Drgas O."/>
            <person name="Orlowska M."/>
            <person name="Perlinska-Lenart U."/>
            <person name="Aleksandrzak-Piekarczyk T."/>
            <person name="Szatraj K."/>
            <person name="Zielenkiewicz U."/>
            <person name="Pilsyk S."/>
            <person name="Malc E."/>
            <person name="Mieczkowski P."/>
            <person name="Kruszewska J.S."/>
            <person name="Biernat P."/>
            <person name="Pawlowska J."/>
        </authorList>
    </citation>
    <scope>NUCLEOTIDE SEQUENCE</scope>
    <source>
        <strain evidence="2">WA0000018081</strain>
    </source>
</reference>
<evidence type="ECO:0000313" key="2">
    <source>
        <dbReference type="EMBL" id="KAG2236514.1"/>
    </source>
</evidence>
<organism evidence="2 3">
    <name type="scientific">Thamnidium elegans</name>
    <dbReference type="NCBI Taxonomy" id="101142"/>
    <lineage>
        <taxon>Eukaryota</taxon>
        <taxon>Fungi</taxon>
        <taxon>Fungi incertae sedis</taxon>
        <taxon>Mucoromycota</taxon>
        <taxon>Mucoromycotina</taxon>
        <taxon>Mucoromycetes</taxon>
        <taxon>Mucorales</taxon>
        <taxon>Mucorineae</taxon>
        <taxon>Mucoraceae</taxon>
        <taxon>Thamnidium</taxon>
    </lineage>
</organism>
<name>A0A8H7W2V7_9FUNG</name>
<evidence type="ECO:0000259" key="1">
    <source>
        <dbReference type="Pfam" id="PF00582"/>
    </source>
</evidence>
<dbReference type="InterPro" id="IPR014729">
    <property type="entry name" value="Rossmann-like_a/b/a_fold"/>
</dbReference>
<evidence type="ECO:0000313" key="3">
    <source>
        <dbReference type="Proteomes" id="UP000613177"/>
    </source>
</evidence>
<proteinExistence type="predicted"/>
<gene>
    <name evidence="2" type="ORF">INT48_000814</name>
</gene>
<dbReference type="InterPro" id="IPR006016">
    <property type="entry name" value="UspA"/>
</dbReference>
<dbReference type="PANTHER" id="PTHR31964">
    <property type="entry name" value="ADENINE NUCLEOTIDE ALPHA HYDROLASES-LIKE SUPERFAMILY PROTEIN"/>
    <property type="match status" value="1"/>
</dbReference>
<accession>A0A8H7W2V7</accession>
<protein>
    <recommendedName>
        <fullName evidence="1">UspA domain-containing protein</fullName>
    </recommendedName>
</protein>
<keyword evidence="3" id="KW-1185">Reference proteome</keyword>
<comment type="caution">
    <text evidence="2">The sequence shown here is derived from an EMBL/GenBank/DDBJ whole genome shotgun (WGS) entry which is preliminary data.</text>
</comment>